<organism evidence="3 4">
    <name type="scientific">Epilithonimonas hungarica</name>
    <dbReference type="NCBI Taxonomy" id="454006"/>
    <lineage>
        <taxon>Bacteria</taxon>
        <taxon>Pseudomonadati</taxon>
        <taxon>Bacteroidota</taxon>
        <taxon>Flavobacteriia</taxon>
        <taxon>Flavobacteriales</taxon>
        <taxon>Weeksellaceae</taxon>
        <taxon>Chryseobacterium group</taxon>
        <taxon>Epilithonimonas</taxon>
    </lineage>
</organism>
<reference evidence="4" key="1">
    <citation type="submission" date="2016-10" db="EMBL/GenBank/DDBJ databases">
        <authorList>
            <person name="Varghese N."/>
            <person name="Submissions S."/>
        </authorList>
    </citation>
    <scope>NUCLEOTIDE SEQUENCE [LARGE SCALE GENOMIC DNA]</scope>
    <source>
        <strain evidence="4">DSM 19684</strain>
    </source>
</reference>
<keyword evidence="1" id="KW-0812">Transmembrane</keyword>
<dbReference type="EMBL" id="FNBH01000002">
    <property type="protein sequence ID" value="SDF90201.1"/>
    <property type="molecule type" value="Genomic_DNA"/>
</dbReference>
<feature type="transmembrane region" description="Helical" evidence="1">
    <location>
        <begin position="62"/>
        <end position="83"/>
    </location>
</feature>
<keyword evidence="4" id="KW-1185">Reference proteome</keyword>
<dbReference type="OrthoDB" id="8965954at2"/>
<gene>
    <name evidence="3" type="ORF">SAMN05421825_2421</name>
</gene>
<protein>
    <submittedName>
        <fullName evidence="3">2TM domain-containing protein</fullName>
    </submittedName>
</protein>
<feature type="domain" description="2TM" evidence="2">
    <location>
        <begin position="18"/>
        <end position="96"/>
    </location>
</feature>
<name>A0A1G7PVD1_9FLAO</name>
<dbReference type="AlphaFoldDB" id="A0A1G7PVD1"/>
<dbReference type="Pfam" id="PF13239">
    <property type="entry name" value="2TM"/>
    <property type="match status" value="1"/>
</dbReference>
<sequence>MENRKPEENSDEKIRYLNAQKRVKEIRGFYAHLVSYIAVNIILIIFNILYHELGYMKIKVNQFYSLIVWGIIILVHAGFVFLGKDWEQRKIRKLMDKEK</sequence>
<dbReference type="RefSeq" id="WP_089873660.1">
    <property type="nucleotide sequence ID" value="NZ_FNBH01000002.1"/>
</dbReference>
<feature type="transmembrane region" description="Helical" evidence="1">
    <location>
        <begin position="29"/>
        <end position="50"/>
    </location>
</feature>
<dbReference type="InterPro" id="IPR025698">
    <property type="entry name" value="2TM_dom"/>
</dbReference>
<dbReference type="STRING" id="454006.SAMN05421825_2421"/>
<evidence type="ECO:0000313" key="3">
    <source>
        <dbReference type="EMBL" id="SDF90201.1"/>
    </source>
</evidence>
<keyword evidence="1" id="KW-1133">Transmembrane helix</keyword>
<evidence type="ECO:0000259" key="2">
    <source>
        <dbReference type="Pfam" id="PF13239"/>
    </source>
</evidence>
<keyword evidence="1" id="KW-0472">Membrane</keyword>
<dbReference type="Proteomes" id="UP000199203">
    <property type="component" value="Unassembled WGS sequence"/>
</dbReference>
<accession>A0A1G7PVD1</accession>
<evidence type="ECO:0000313" key="4">
    <source>
        <dbReference type="Proteomes" id="UP000199203"/>
    </source>
</evidence>
<proteinExistence type="predicted"/>
<evidence type="ECO:0000256" key="1">
    <source>
        <dbReference type="SAM" id="Phobius"/>
    </source>
</evidence>